<dbReference type="AlphaFoldDB" id="A0A2W5SBI9"/>
<gene>
    <name evidence="10" type="ORF">DI563_05290</name>
</gene>
<evidence type="ECO:0000256" key="7">
    <source>
        <dbReference type="ARBA" id="ARBA00047942"/>
    </source>
</evidence>
<dbReference type="EC" id="2.1.1.72" evidence="2"/>
<feature type="domain" description="DNA methylase adenine-specific" evidence="9">
    <location>
        <begin position="111"/>
        <end position="222"/>
    </location>
</feature>
<evidence type="ECO:0000313" key="11">
    <source>
        <dbReference type="Proteomes" id="UP000249135"/>
    </source>
</evidence>
<evidence type="ECO:0000256" key="5">
    <source>
        <dbReference type="ARBA" id="ARBA00022691"/>
    </source>
</evidence>
<feature type="compositionally biased region" description="Basic and acidic residues" evidence="8">
    <location>
        <begin position="239"/>
        <end position="248"/>
    </location>
</feature>
<dbReference type="Pfam" id="PF02384">
    <property type="entry name" value="N6_Mtase"/>
    <property type="match status" value="1"/>
</dbReference>
<feature type="region of interest" description="Disordered" evidence="8">
    <location>
        <begin position="236"/>
        <end position="260"/>
    </location>
</feature>
<protein>
    <recommendedName>
        <fullName evidence="2">site-specific DNA-methyltransferase (adenine-specific)</fullName>
        <ecNumber evidence="2">2.1.1.72</ecNumber>
    </recommendedName>
</protein>
<dbReference type="GO" id="GO:0008170">
    <property type="term" value="F:N-methyltransferase activity"/>
    <property type="evidence" value="ECO:0007669"/>
    <property type="project" value="InterPro"/>
</dbReference>
<evidence type="ECO:0000256" key="8">
    <source>
        <dbReference type="SAM" id="MobiDB-lite"/>
    </source>
</evidence>
<evidence type="ECO:0000259" key="9">
    <source>
        <dbReference type="Pfam" id="PF02384"/>
    </source>
</evidence>
<dbReference type="InterPro" id="IPR003356">
    <property type="entry name" value="DNA_methylase_A-5"/>
</dbReference>
<dbReference type="GO" id="GO:0009307">
    <property type="term" value="P:DNA restriction-modification system"/>
    <property type="evidence" value="ECO:0007669"/>
    <property type="project" value="UniProtKB-KW"/>
</dbReference>
<comment type="caution">
    <text evidence="10">The sequence shown here is derived from an EMBL/GenBank/DDBJ whole genome shotgun (WGS) entry which is preliminary data.</text>
</comment>
<evidence type="ECO:0000256" key="3">
    <source>
        <dbReference type="ARBA" id="ARBA00022603"/>
    </source>
</evidence>
<keyword evidence="3" id="KW-0489">Methyltransferase</keyword>
<dbReference type="Proteomes" id="UP000249135">
    <property type="component" value="Unassembled WGS sequence"/>
</dbReference>
<reference evidence="10 11" key="1">
    <citation type="submission" date="2017-08" db="EMBL/GenBank/DDBJ databases">
        <title>Infants hospitalized years apart are colonized by the same room-sourced microbial strains.</title>
        <authorList>
            <person name="Brooks B."/>
            <person name="Olm M.R."/>
            <person name="Firek B.A."/>
            <person name="Baker R."/>
            <person name="Thomas B.C."/>
            <person name="Morowitz M.J."/>
            <person name="Banfield J.F."/>
        </authorList>
    </citation>
    <scope>NUCLEOTIDE SEQUENCE [LARGE SCALE GENOMIC DNA]</scope>
    <source>
        <strain evidence="10">S2_005_003_R2_41</strain>
    </source>
</reference>
<proteinExistence type="inferred from homology"/>
<sequence length="280" mass="31539">MREKTKRAISRNGEHAREMGRLIQTLSHRHRPHQVFADFCEMAALSISNAFDKAQFETREARYMQIVKGYSAEEVALFPQLLGELTEWLESGMDDCLGKLFMQLELGNHWKGQFFTPFEIARLMAQMTVGDVRAQVEEQGFITVCEPAAGAGGMLIAMADTIAQQGMNCQKVMHATAIDIDATAVHMCYVQLSLLGIPAVVLHGNALNAETWGHWLTPMHFVHGWDFKLLRRYGPPESAEQRAPEARPQEPYQPPQPAEQIAEFRQRVVAQRVGQMSLFG</sequence>
<comment type="catalytic activity">
    <reaction evidence="7">
        <text>a 2'-deoxyadenosine in DNA + S-adenosyl-L-methionine = an N(6)-methyl-2'-deoxyadenosine in DNA + S-adenosyl-L-homocysteine + H(+)</text>
        <dbReference type="Rhea" id="RHEA:15197"/>
        <dbReference type="Rhea" id="RHEA-COMP:12418"/>
        <dbReference type="Rhea" id="RHEA-COMP:12419"/>
        <dbReference type="ChEBI" id="CHEBI:15378"/>
        <dbReference type="ChEBI" id="CHEBI:57856"/>
        <dbReference type="ChEBI" id="CHEBI:59789"/>
        <dbReference type="ChEBI" id="CHEBI:90615"/>
        <dbReference type="ChEBI" id="CHEBI:90616"/>
        <dbReference type="EC" id="2.1.1.72"/>
    </reaction>
</comment>
<dbReference type="GO" id="GO:0003677">
    <property type="term" value="F:DNA binding"/>
    <property type="evidence" value="ECO:0007669"/>
    <property type="project" value="InterPro"/>
</dbReference>
<organism evidence="10 11">
    <name type="scientific">Variovorax paradoxus</name>
    <dbReference type="NCBI Taxonomy" id="34073"/>
    <lineage>
        <taxon>Bacteria</taxon>
        <taxon>Pseudomonadati</taxon>
        <taxon>Pseudomonadota</taxon>
        <taxon>Betaproteobacteria</taxon>
        <taxon>Burkholderiales</taxon>
        <taxon>Comamonadaceae</taxon>
        <taxon>Variovorax</taxon>
    </lineage>
</organism>
<dbReference type="PRINTS" id="PR00507">
    <property type="entry name" value="N12N6MTFRASE"/>
</dbReference>
<dbReference type="EMBL" id="QFPP01000034">
    <property type="protein sequence ID" value="PZQ76993.1"/>
    <property type="molecule type" value="Genomic_DNA"/>
</dbReference>
<keyword evidence="6" id="KW-0680">Restriction system</keyword>
<dbReference type="PANTHER" id="PTHR42933">
    <property type="entry name" value="SLR6095 PROTEIN"/>
    <property type="match status" value="1"/>
</dbReference>
<dbReference type="GO" id="GO:0009007">
    <property type="term" value="F:site-specific DNA-methyltransferase (adenine-specific) activity"/>
    <property type="evidence" value="ECO:0007669"/>
    <property type="project" value="UniProtKB-EC"/>
</dbReference>
<evidence type="ECO:0000256" key="6">
    <source>
        <dbReference type="ARBA" id="ARBA00022747"/>
    </source>
</evidence>
<dbReference type="PANTHER" id="PTHR42933:SF1">
    <property type="entry name" value="SITE-SPECIFIC DNA-METHYLTRANSFERASE (ADENINE-SPECIFIC)"/>
    <property type="match status" value="1"/>
</dbReference>
<evidence type="ECO:0000256" key="4">
    <source>
        <dbReference type="ARBA" id="ARBA00022679"/>
    </source>
</evidence>
<dbReference type="Gene3D" id="3.40.50.150">
    <property type="entry name" value="Vaccinia Virus protein VP39"/>
    <property type="match status" value="1"/>
</dbReference>
<comment type="similarity">
    <text evidence="1">Belongs to the N(4)/N(6)-methyltransferase family.</text>
</comment>
<evidence type="ECO:0000313" key="10">
    <source>
        <dbReference type="EMBL" id="PZQ76993.1"/>
    </source>
</evidence>
<dbReference type="SUPFAM" id="SSF53335">
    <property type="entry name" value="S-adenosyl-L-methionine-dependent methyltransferases"/>
    <property type="match status" value="1"/>
</dbReference>
<accession>A0A2W5SBI9</accession>
<dbReference type="GO" id="GO:0032259">
    <property type="term" value="P:methylation"/>
    <property type="evidence" value="ECO:0007669"/>
    <property type="project" value="UniProtKB-KW"/>
</dbReference>
<evidence type="ECO:0000256" key="1">
    <source>
        <dbReference type="ARBA" id="ARBA00006594"/>
    </source>
</evidence>
<name>A0A2W5SBI9_VARPD</name>
<evidence type="ECO:0000256" key="2">
    <source>
        <dbReference type="ARBA" id="ARBA00011900"/>
    </source>
</evidence>
<dbReference type="InterPro" id="IPR051537">
    <property type="entry name" value="DNA_Adenine_Mtase"/>
</dbReference>
<dbReference type="InterPro" id="IPR029063">
    <property type="entry name" value="SAM-dependent_MTases_sf"/>
</dbReference>
<keyword evidence="4" id="KW-0808">Transferase</keyword>
<keyword evidence="5" id="KW-0949">S-adenosyl-L-methionine</keyword>